<evidence type="ECO:0000313" key="1">
    <source>
        <dbReference type="EMBL" id="QHU28845.1"/>
    </source>
</evidence>
<dbReference type="AlphaFoldDB" id="A0A6C0LFS7"/>
<organism evidence="1">
    <name type="scientific">viral metagenome</name>
    <dbReference type="NCBI Taxonomy" id="1070528"/>
    <lineage>
        <taxon>unclassified sequences</taxon>
        <taxon>metagenomes</taxon>
        <taxon>organismal metagenomes</taxon>
    </lineage>
</organism>
<protein>
    <submittedName>
        <fullName evidence="1">Uncharacterized protein</fullName>
    </submittedName>
</protein>
<accession>A0A6C0LFS7</accession>
<proteinExistence type="predicted"/>
<reference evidence="1" key="1">
    <citation type="journal article" date="2020" name="Nature">
        <title>Giant virus diversity and host interactions through global metagenomics.</title>
        <authorList>
            <person name="Schulz F."/>
            <person name="Roux S."/>
            <person name="Paez-Espino D."/>
            <person name="Jungbluth S."/>
            <person name="Walsh D.A."/>
            <person name="Denef V.J."/>
            <person name="McMahon K.D."/>
            <person name="Konstantinidis K.T."/>
            <person name="Eloe-Fadrosh E.A."/>
            <person name="Kyrpides N.C."/>
            <person name="Woyke T."/>
        </authorList>
    </citation>
    <scope>NUCLEOTIDE SEQUENCE</scope>
    <source>
        <strain evidence="1">GVMAG-M-3300027791-30</strain>
    </source>
</reference>
<sequence>MYFDENDYDSDNDNEYIEFTADIIEEFNYDKKIKIVSFYKEKLSKEPEFIGIKNVCSGKILSFIEDTTKHVKLTKKDYKVNFEQYSIFINMYSELNLIGNYHIFNLVTKKIFNKIYA</sequence>
<dbReference type="EMBL" id="MN740474">
    <property type="protein sequence ID" value="QHU28845.1"/>
    <property type="molecule type" value="Genomic_DNA"/>
</dbReference>
<name>A0A6C0LFS7_9ZZZZ</name>